<dbReference type="SUPFAM" id="SSF56112">
    <property type="entry name" value="Protein kinase-like (PK-like)"/>
    <property type="match status" value="1"/>
</dbReference>
<dbReference type="PROSITE" id="PS50011">
    <property type="entry name" value="PROTEIN_KINASE_DOM"/>
    <property type="match status" value="1"/>
</dbReference>
<keyword evidence="2" id="KW-0808">Transferase</keyword>
<keyword evidence="3" id="KW-1185">Reference proteome</keyword>
<accession>J9D439</accession>
<evidence type="ECO:0000313" key="3">
    <source>
        <dbReference type="Proteomes" id="UP000003163"/>
    </source>
</evidence>
<evidence type="ECO:0000313" key="2">
    <source>
        <dbReference type="EMBL" id="EJW02546.1"/>
    </source>
</evidence>
<dbReference type="AlphaFoldDB" id="J9D439"/>
<dbReference type="VEuPathDB" id="MicrosporidiaDB:EDEG_03058"/>
<dbReference type="InterPro" id="IPR050235">
    <property type="entry name" value="CK1_Ser-Thr_kinase"/>
</dbReference>
<dbReference type="STRING" id="1003232.J9D439"/>
<gene>
    <name evidence="2" type="ORF">EDEG_03058</name>
</gene>
<dbReference type="InterPro" id="IPR000719">
    <property type="entry name" value="Prot_kinase_dom"/>
</dbReference>
<dbReference type="Proteomes" id="UP000003163">
    <property type="component" value="Unassembled WGS sequence"/>
</dbReference>
<sequence>MQKNSVNTSPFKKRDTKSMAEAKFFDLEIKYKISSGAFGDIYFAIHPETKKEYAIKIEKGAGDGQLRAEYCVYRKLEKCNMAFIPKIYSFESVSLDGRPTHALVMDALGMSLEHLFVKCGRKFSLKTVLMLADLMITRIEFLHYKHHIHRDIKPDNFVFGGKKSQDNKLYLIDFGLAKSFRSKDTGNHIPCKTGKPMIGTARYASLNTHEGLEQGRRDDMESLMYCLIYFLKGKLPWQGLPGSSKYVKFKNIYNKKKSTKIEDLCAGLDPVFYDLLFQIRNLDFYEPPNYLKMRKSIEMAMKRNRIKPDYAFDWKKDN</sequence>
<dbReference type="CDD" id="cd14016">
    <property type="entry name" value="STKc_CK1"/>
    <property type="match status" value="1"/>
</dbReference>
<proteinExistence type="predicted"/>
<reference evidence="2 3" key="1">
    <citation type="submission" date="2011-08" db="EMBL/GenBank/DDBJ databases">
        <authorList>
            <person name="Liu Z.J."/>
            <person name="Shi F.L."/>
            <person name="Lu J.Q."/>
            <person name="Li M."/>
            <person name="Wang Z.L."/>
        </authorList>
    </citation>
    <scope>NUCLEOTIDE SEQUENCE [LARGE SCALE GENOMIC DNA]</scope>
    <source>
        <strain evidence="2 3">USNM 41457</strain>
    </source>
</reference>
<dbReference type="FunCoup" id="J9D439">
    <property type="interactions" value="180"/>
</dbReference>
<dbReference type="EMBL" id="AFBI03000066">
    <property type="protein sequence ID" value="EJW02546.1"/>
    <property type="molecule type" value="Genomic_DNA"/>
</dbReference>
<dbReference type="Pfam" id="PF00069">
    <property type="entry name" value="Pkinase"/>
    <property type="match status" value="1"/>
</dbReference>
<protein>
    <submittedName>
        <fullName evidence="2">CK1/CK1/CK1-A protein kinase</fullName>
    </submittedName>
</protein>
<reference evidence="3" key="2">
    <citation type="submission" date="2015-07" db="EMBL/GenBank/DDBJ databases">
        <title>Contrasting host-pathogen interactions and genome evolution in two generalist and specialist microsporidian pathogens of mosquitoes.</title>
        <authorList>
            <consortium name="The Broad Institute Genomics Platform"/>
            <consortium name="The Broad Institute Genome Sequencing Center for Infectious Disease"/>
            <person name="Cuomo C.A."/>
            <person name="Sanscrainte N.D."/>
            <person name="Goldberg J.M."/>
            <person name="Heiman D."/>
            <person name="Young S."/>
            <person name="Zeng Q."/>
            <person name="Becnel J.J."/>
            <person name="Birren B.W."/>
        </authorList>
    </citation>
    <scope>NUCLEOTIDE SEQUENCE [LARGE SCALE GENOMIC DNA]</scope>
    <source>
        <strain evidence="3">USNM 41457</strain>
    </source>
</reference>
<dbReference type="SMART" id="SM00220">
    <property type="entry name" value="S_TKc"/>
    <property type="match status" value="1"/>
</dbReference>
<dbReference type="Gene3D" id="1.10.510.10">
    <property type="entry name" value="Transferase(Phosphotransferase) domain 1"/>
    <property type="match status" value="1"/>
</dbReference>
<dbReference type="GO" id="GO:0005524">
    <property type="term" value="F:ATP binding"/>
    <property type="evidence" value="ECO:0007669"/>
    <property type="project" value="InterPro"/>
</dbReference>
<name>J9D439_EDHAE</name>
<organism evidence="2 3">
    <name type="scientific">Edhazardia aedis (strain USNM 41457)</name>
    <name type="common">Microsporidian parasite</name>
    <dbReference type="NCBI Taxonomy" id="1003232"/>
    <lineage>
        <taxon>Eukaryota</taxon>
        <taxon>Fungi</taxon>
        <taxon>Fungi incertae sedis</taxon>
        <taxon>Microsporidia</taxon>
        <taxon>Edhazardia</taxon>
    </lineage>
</organism>
<feature type="domain" description="Protein kinase" evidence="1">
    <location>
        <begin position="27"/>
        <end position="301"/>
    </location>
</feature>
<comment type="caution">
    <text evidence="2">The sequence shown here is derived from an EMBL/GenBank/DDBJ whole genome shotgun (WGS) entry which is preliminary data.</text>
</comment>
<keyword evidence="2" id="KW-0418">Kinase</keyword>
<dbReference type="InterPro" id="IPR011009">
    <property type="entry name" value="Kinase-like_dom_sf"/>
</dbReference>
<dbReference type="PANTHER" id="PTHR11909">
    <property type="entry name" value="CASEIN KINASE-RELATED"/>
    <property type="match status" value="1"/>
</dbReference>
<dbReference type="InParanoid" id="J9D439"/>
<dbReference type="OrthoDB" id="5800476at2759"/>
<evidence type="ECO:0000259" key="1">
    <source>
        <dbReference type="PROSITE" id="PS50011"/>
    </source>
</evidence>
<dbReference type="OMA" id="ESRVYKY"/>
<dbReference type="GO" id="GO:0004672">
    <property type="term" value="F:protein kinase activity"/>
    <property type="evidence" value="ECO:0007669"/>
    <property type="project" value="InterPro"/>
</dbReference>
<dbReference type="HOGENOM" id="CLU_019279_2_0_1"/>